<organism evidence="1 2">
    <name type="scientific">Streptomyces xanthochromogenes</name>
    <dbReference type="NCBI Taxonomy" id="67384"/>
    <lineage>
        <taxon>Bacteria</taxon>
        <taxon>Bacillati</taxon>
        <taxon>Actinomycetota</taxon>
        <taxon>Actinomycetes</taxon>
        <taxon>Kitasatosporales</taxon>
        <taxon>Streptomycetaceae</taxon>
        <taxon>Streptomyces</taxon>
    </lineage>
</organism>
<comment type="caution">
    <text evidence="1">The sequence shown here is derived from an EMBL/GenBank/DDBJ whole genome shotgun (WGS) entry which is preliminary data.</text>
</comment>
<dbReference type="Proteomes" id="UP000600946">
    <property type="component" value="Unassembled WGS sequence"/>
</dbReference>
<reference evidence="2" key="1">
    <citation type="journal article" date="2019" name="Int. J. Syst. Evol. Microbiol.">
        <title>The Global Catalogue of Microorganisms (GCM) 10K type strain sequencing project: providing services to taxonomists for standard genome sequencing and annotation.</title>
        <authorList>
            <consortium name="The Broad Institute Genomics Platform"/>
            <consortium name="The Broad Institute Genome Sequencing Center for Infectious Disease"/>
            <person name="Wu L."/>
            <person name="Ma J."/>
        </authorList>
    </citation>
    <scope>NUCLEOTIDE SEQUENCE [LARGE SCALE GENOMIC DNA]</scope>
    <source>
        <strain evidence="2">JCM 4594</strain>
    </source>
</reference>
<gene>
    <name evidence="1" type="ORF">GCM10010326_04060</name>
</gene>
<evidence type="ECO:0000313" key="2">
    <source>
        <dbReference type="Proteomes" id="UP000600946"/>
    </source>
</evidence>
<dbReference type="EMBL" id="BMUU01000001">
    <property type="protein sequence ID" value="GGY15524.1"/>
    <property type="molecule type" value="Genomic_DNA"/>
</dbReference>
<accession>A0ABQ2ZJX2</accession>
<proteinExistence type="predicted"/>
<name>A0ABQ2ZJX2_9ACTN</name>
<sequence>MRPVTANWSDPRPSWSRSDLIRYADAASAGNRRPTRGGSLLRCLQIQWNAQKIAPEWCF</sequence>
<keyword evidence="2" id="KW-1185">Reference proteome</keyword>
<evidence type="ECO:0000313" key="1">
    <source>
        <dbReference type="EMBL" id="GGY15524.1"/>
    </source>
</evidence>
<protein>
    <submittedName>
        <fullName evidence="1">Uncharacterized protein</fullName>
    </submittedName>
</protein>